<keyword evidence="3" id="KW-0560">Oxidoreductase</keyword>
<dbReference type="RefSeq" id="WP_114133181.1">
    <property type="nucleotide sequence ID" value="NZ_CP068435.1"/>
</dbReference>
<dbReference type="Gene3D" id="3.40.50.1970">
    <property type="match status" value="1"/>
</dbReference>
<protein>
    <submittedName>
        <fullName evidence="7">Iron-containing alcohol dehydrogenase</fullName>
    </submittedName>
</protein>
<sequence>MALINYITQIQIDFGAIGLLAQECERIGITRPLVVTDAGVKAAGIVQRVLEQLRPGCEAVIYDGTPSNPTEAAMREAVRLYGEYRCDGIIAVGGGSPIDLAKGVAVCATHDGPLRQFAAIEGGVARITAATAPVIAIPTTAGTGSEVGRGAVLILDDGRKVGVLSPYLVPRVAICDPELTMGLPPMLTAATGMDAIAHCLETFMAPAFNPPADGIALDGLRRAWLHIERARRDPQDRDARLAMMSASMQGALAFQKGLGCVHSLSHALGGLMPTLHHGTLNAVLLPAVIRFNADAPSMQEEAKLERIAQAMGLPDAGAIGAAITDMNQRLGLPAGLRQMGVDPALFSRAINYALADHCHKTNPRVASAEDYTAMLQASL</sequence>
<evidence type="ECO:0000259" key="6">
    <source>
        <dbReference type="Pfam" id="PF25137"/>
    </source>
</evidence>
<dbReference type="InterPro" id="IPR018211">
    <property type="entry name" value="ADH_Fe_CS"/>
</dbReference>
<dbReference type="Pfam" id="PF25137">
    <property type="entry name" value="ADH_Fe_C"/>
    <property type="match status" value="1"/>
</dbReference>
<dbReference type="PANTHER" id="PTHR11496">
    <property type="entry name" value="ALCOHOL DEHYDROGENASE"/>
    <property type="match status" value="1"/>
</dbReference>
<dbReference type="Pfam" id="PF00465">
    <property type="entry name" value="Fe-ADH"/>
    <property type="match status" value="1"/>
</dbReference>
<dbReference type="GO" id="GO:0046872">
    <property type="term" value="F:metal ion binding"/>
    <property type="evidence" value="ECO:0007669"/>
    <property type="project" value="InterPro"/>
</dbReference>
<keyword evidence="4" id="KW-0520">NAD</keyword>
<evidence type="ECO:0000256" key="1">
    <source>
        <dbReference type="ARBA" id="ARBA00001962"/>
    </source>
</evidence>
<feature type="domain" description="Alcohol dehydrogenase iron-type/glycerol dehydrogenase GldA" evidence="5">
    <location>
        <begin position="11"/>
        <end position="177"/>
    </location>
</feature>
<evidence type="ECO:0000259" key="5">
    <source>
        <dbReference type="Pfam" id="PF00465"/>
    </source>
</evidence>
<dbReference type="InterPro" id="IPR039697">
    <property type="entry name" value="Alcohol_dehydrogenase_Fe"/>
</dbReference>
<reference evidence="7 8" key="1">
    <citation type="submission" date="2018-04" db="EMBL/GenBank/DDBJ databases">
        <title>Cupriavidus necator CR12 genome sequencing and assembly.</title>
        <authorList>
            <person name="Ben Fekih I."/>
            <person name="Mazhar H.S."/>
            <person name="Bello S.K."/>
            <person name="Rensing C."/>
        </authorList>
    </citation>
    <scope>NUCLEOTIDE SEQUENCE [LARGE SCALE GENOMIC DNA]</scope>
    <source>
        <strain evidence="7 8">CR12</strain>
    </source>
</reference>
<accession>A0A367PIN2</accession>
<dbReference type="InterPro" id="IPR056798">
    <property type="entry name" value="ADH_Fe_C"/>
</dbReference>
<gene>
    <name evidence="7" type="ORF">DDK22_18505</name>
</gene>
<dbReference type="GO" id="GO:0004022">
    <property type="term" value="F:alcohol dehydrogenase (NAD+) activity"/>
    <property type="evidence" value="ECO:0007669"/>
    <property type="project" value="TreeGrafter"/>
</dbReference>
<dbReference type="SUPFAM" id="SSF56796">
    <property type="entry name" value="Dehydroquinate synthase-like"/>
    <property type="match status" value="1"/>
</dbReference>
<comment type="caution">
    <text evidence="7">The sequence shown here is derived from an EMBL/GenBank/DDBJ whole genome shotgun (WGS) entry which is preliminary data.</text>
</comment>
<name>A0A367PIN2_CUPNE</name>
<proteinExistence type="inferred from homology"/>
<dbReference type="FunFam" id="3.40.50.1970:FF:000003">
    <property type="entry name" value="Alcohol dehydrogenase, iron-containing"/>
    <property type="match status" value="1"/>
</dbReference>
<dbReference type="CDD" id="cd14861">
    <property type="entry name" value="Fe-ADH-like"/>
    <property type="match status" value="1"/>
</dbReference>
<dbReference type="PANTHER" id="PTHR11496:SF102">
    <property type="entry name" value="ALCOHOL DEHYDROGENASE 4"/>
    <property type="match status" value="1"/>
</dbReference>
<evidence type="ECO:0000256" key="2">
    <source>
        <dbReference type="ARBA" id="ARBA00007358"/>
    </source>
</evidence>
<evidence type="ECO:0000313" key="7">
    <source>
        <dbReference type="EMBL" id="RCJ06955.1"/>
    </source>
</evidence>
<dbReference type="PROSITE" id="PS00913">
    <property type="entry name" value="ADH_IRON_1"/>
    <property type="match status" value="1"/>
</dbReference>
<feature type="domain" description="Fe-containing alcohol dehydrogenase-like C-terminal" evidence="6">
    <location>
        <begin position="188"/>
        <end position="378"/>
    </location>
</feature>
<dbReference type="AlphaFoldDB" id="A0A367PIN2"/>
<dbReference type="EMBL" id="QDHA01000042">
    <property type="protein sequence ID" value="RCJ06955.1"/>
    <property type="molecule type" value="Genomic_DNA"/>
</dbReference>
<dbReference type="Gene3D" id="1.20.1090.10">
    <property type="entry name" value="Dehydroquinate synthase-like - alpha domain"/>
    <property type="match status" value="1"/>
</dbReference>
<dbReference type="InterPro" id="IPR001670">
    <property type="entry name" value="ADH_Fe/GldA"/>
</dbReference>
<evidence type="ECO:0000256" key="3">
    <source>
        <dbReference type="ARBA" id="ARBA00023002"/>
    </source>
</evidence>
<dbReference type="Proteomes" id="UP000253501">
    <property type="component" value="Unassembled WGS sequence"/>
</dbReference>
<evidence type="ECO:0000313" key="8">
    <source>
        <dbReference type="Proteomes" id="UP000253501"/>
    </source>
</evidence>
<comment type="cofactor">
    <cofactor evidence="1">
        <name>Fe cation</name>
        <dbReference type="ChEBI" id="CHEBI:24875"/>
    </cofactor>
</comment>
<evidence type="ECO:0000256" key="4">
    <source>
        <dbReference type="ARBA" id="ARBA00023027"/>
    </source>
</evidence>
<organism evidence="7 8">
    <name type="scientific">Cupriavidus necator</name>
    <name type="common">Alcaligenes eutrophus</name>
    <name type="synonym">Ralstonia eutropha</name>
    <dbReference type="NCBI Taxonomy" id="106590"/>
    <lineage>
        <taxon>Bacteria</taxon>
        <taxon>Pseudomonadati</taxon>
        <taxon>Pseudomonadota</taxon>
        <taxon>Betaproteobacteria</taxon>
        <taxon>Burkholderiales</taxon>
        <taxon>Burkholderiaceae</taxon>
        <taxon>Cupriavidus</taxon>
    </lineage>
</organism>
<comment type="similarity">
    <text evidence="2">Belongs to the iron-containing alcohol dehydrogenase family.</text>
</comment>